<accession>A0A2T3B9Z3</accession>
<keyword evidence="2" id="KW-1185">Reference proteome</keyword>
<dbReference type="InParanoid" id="A0A2T3B9Z3"/>
<proteinExistence type="predicted"/>
<evidence type="ECO:0000313" key="1">
    <source>
        <dbReference type="EMBL" id="PSS25100.1"/>
    </source>
</evidence>
<reference evidence="1 2" key="1">
    <citation type="journal article" date="2018" name="New Phytol.">
        <title>Comparative genomics and transcriptomics depict ericoid mycorrhizal fungi as versatile saprotrophs and plant mutualists.</title>
        <authorList>
            <person name="Martino E."/>
            <person name="Morin E."/>
            <person name="Grelet G.A."/>
            <person name="Kuo A."/>
            <person name="Kohler A."/>
            <person name="Daghino S."/>
            <person name="Barry K.W."/>
            <person name="Cichocki N."/>
            <person name="Clum A."/>
            <person name="Dockter R.B."/>
            <person name="Hainaut M."/>
            <person name="Kuo R.C."/>
            <person name="LaButti K."/>
            <person name="Lindahl B.D."/>
            <person name="Lindquist E.A."/>
            <person name="Lipzen A."/>
            <person name="Khouja H.R."/>
            <person name="Magnuson J."/>
            <person name="Murat C."/>
            <person name="Ohm R.A."/>
            <person name="Singer S.W."/>
            <person name="Spatafora J.W."/>
            <person name="Wang M."/>
            <person name="Veneault-Fourrey C."/>
            <person name="Henrissat B."/>
            <person name="Grigoriev I.V."/>
            <person name="Martin F.M."/>
            <person name="Perotto S."/>
        </authorList>
    </citation>
    <scope>NUCLEOTIDE SEQUENCE [LARGE SCALE GENOMIC DNA]</scope>
    <source>
        <strain evidence="1 2">ATCC 22711</strain>
    </source>
</reference>
<name>A0A2T3B9Z3_AMORE</name>
<dbReference type="EMBL" id="KZ679007">
    <property type="protein sequence ID" value="PSS25100.1"/>
    <property type="molecule type" value="Genomic_DNA"/>
</dbReference>
<dbReference type="GeneID" id="36572245"/>
<dbReference type="AlphaFoldDB" id="A0A2T3B9Z3"/>
<evidence type="ECO:0000313" key="2">
    <source>
        <dbReference type="Proteomes" id="UP000241818"/>
    </source>
</evidence>
<protein>
    <submittedName>
        <fullName evidence="1">Uncharacterized protein</fullName>
    </submittedName>
</protein>
<organism evidence="1 2">
    <name type="scientific">Amorphotheca resinae ATCC 22711</name>
    <dbReference type="NCBI Taxonomy" id="857342"/>
    <lineage>
        <taxon>Eukaryota</taxon>
        <taxon>Fungi</taxon>
        <taxon>Dikarya</taxon>
        <taxon>Ascomycota</taxon>
        <taxon>Pezizomycotina</taxon>
        <taxon>Leotiomycetes</taxon>
        <taxon>Helotiales</taxon>
        <taxon>Amorphothecaceae</taxon>
        <taxon>Amorphotheca</taxon>
    </lineage>
</organism>
<gene>
    <name evidence="1" type="ORF">M430DRAFT_198410</name>
</gene>
<dbReference type="Proteomes" id="UP000241818">
    <property type="component" value="Unassembled WGS sequence"/>
</dbReference>
<dbReference type="RefSeq" id="XP_024723699.1">
    <property type="nucleotide sequence ID" value="XM_024864164.1"/>
</dbReference>
<sequence length="62" mass="7498">MLELMNCDERAYQLSRKAYQDWTHARRNITRCRYEIDLDDATCHYAESRGNNAADIVRRRDF</sequence>